<evidence type="ECO:0000313" key="1">
    <source>
        <dbReference type="EMBL" id="KAJ7711150.1"/>
    </source>
</evidence>
<organism evidence="1 2">
    <name type="scientific">Mycena metata</name>
    <dbReference type="NCBI Taxonomy" id="1033252"/>
    <lineage>
        <taxon>Eukaryota</taxon>
        <taxon>Fungi</taxon>
        <taxon>Dikarya</taxon>
        <taxon>Basidiomycota</taxon>
        <taxon>Agaricomycotina</taxon>
        <taxon>Agaricomycetes</taxon>
        <taxon>Agaricomycetidae</taxon>
        <taxon>Agaricales</taxon>
        <taxon>Marasmiineae</taxon>
        <taxon>Mycenaceae</taxon>
        <taxon>Mycena</taxon>
    </lineage>
</organism>
<reference evidence="1" key="1">
    <citation type="submission" date="2023-03" db="EMBL/GenBank/DDBJ databases">
        <title>Massive genome expansion in bonnet fungi (Mycena s.s.) driven by repeated elements and novel gene families across ecological guilds.</title>
        <authorList>
            <consortium name="Lawrence Berkeley National Laboratory"/>
            <person name="Harder C.B."/>
            <person name="Miyauchi S."/>
            <person name="Viragh M."/>
            <person name="Kuo A."/>
            <person name="Thoen E."/>
            <person name="Andreopoulos B."/>
            <person name="Lu D."/>
            <person name="Skrede I."/>
            <person name="Drula E."/>
            <person name="Henrissat B."/>
            <person name="Morin E."/>
            <person name="Kohler A."/>
            <person name="Barry K."/>
            <person name="LaButti K."/>
            <person name="Morin E."/>
            <person name="Salamov A."/>
            <person name="Lipzen A."/>
            <person name="Mereny Z."/>
            <person name="Hegedus B."/>
            <person name="Baldrian P."/>
            <person name="Stursova M."/>
            <person name="Weitz H."/>
            <person name="Taylor A."/>
            <person name="Grigoriev I.V."/>
            <person name="Nagy L.G."/>
            <person name="Martin F."/>
            <person name="Kauserud H."/>
        </authorList>
    </citation>
    <scope>NUCLEOTIDE SEQUENCE</scope>
    <source>
        <strain evidence="1">CBHHK182m</strain>
    </source>
</reference>
<dbReference type="EMBL" id="JARKIB010000403">
    <property type="protein sequence ID" value="KAJ7711150.1"/>
    <property type="molecule type" value="Genomic_DNA"/>
</dbReference>
<dbReference type="InterPro" id="IPR032675">
    <property type="entry name" value="LRR_dom_sf"/>
</dbReference>
<dbReference type="AlphaFoldDB" id="A0AAD7H3P6"/>
<dbReference type="SUPFAM" id="SSF52047">
    <property type="entry name" value="RNI-like"/>
    <property type="match status" value="1"/>
</dbReference>
<dbReference type="Proteomes" id="UP001215598">
    <property type="component" value="Unassembled WGS sequence"/>
</dbReference>
<proteinExistence type="predicted"/>
<keyword evidence="2" id="KW-1185">Reference proteome</keyword>
<protein>
    <recommendedName>
        <fullName evidence="3">F-box domain-containing protein</fullName>
    </recommendedName>
</protein>
<comment type="caution">
    <text evidence="1">The sequence shown here is derived from an EMBL/GenBank/DDBJ whole genome shotgun (WGS) entry which is preliminary data.</text>
</comment>
<sequence length="267" mass="30836">MDIRLYESGTIHTYHTSRDYSRTSRLLWFKVLFPPVFQKIIDILEFLSLTPNLLECTFHDVCTTDDYGLEEILILPNLACLKFGKTTGIQDLNSDAHILRYLSLPALETLYLSFTKLTSSDFLSFLERSSPPLRKLVIGDQCNQFSFIDMEKWIHRMPLLVHLEMAAPENNLVNDLLAALAESPFDLIPHLQILRISHEPLTTLQPNYPELHQLLSSRRAKIVEFKLVAVDMFEPDPRVRDSLRQLIARGMKIFLRTKDEDFTADAT</sequence>
<evidence type="ECO:0008006" key="3">
    <source>
        <dbReference type="Google" id="ProtNLM"/>
    </source>
</evidence>
<evidence type="ECO:0000313" key="2">
    <source>
        <dbReference type="Proteomes" id="UP001215598"/>
    </source>
</evidence>
<name>A0AAD7H3P6_9AGAR</name>
<accession>A0AAD7H3P6</accession>
<dbReference type="Gene3D" id="3.80.10.10">
    <property type="entry name" value="Ribonuclease Inhibitor"/>
    <property type="match status" value="1"/>
</dbReference>
<gene>
    <name evidence="1" type="ORF">B0H16DRAFT_1629675</name>
</gene>